<dbReference type="Proteomes" id="UP000835052">
    <property type="component" value="Unassembled WGS sequence"/>
</dbReference>
<reference evidence="1" key="1">
    <citation type="submission" date="2020-10" db="EMBL/GenBank/DDBJ databases">
        <authorList>
            <person name="Kikuchi T."/>
        </authorList>
    </citation>
    <scope>NUCLEOTIDE SEQUENCE</scope>
    <source>
        <strain evidence="1">NKZ352</strain>
    </source>
</reference>
<dbReference type="EMBL" id="CAJGYM010000013">
    <property type="protein sequence ID" value="CAD6190015.1"/>
    <property type="molecule type" value="Genomic_DNA"/>
</dbReference>
<comment type="caution">
    <text evidence="1">The sequence shown here is derived from an EMBL/GenBank/DDBJ whole genome shotgun (WGS) entry which is preliminary data.</text>
</comment>
<proteinExistence type="predicted"/>
<evidence type="ECO:0000313" key="1">
    <source>
        <dbReference type="EMBL" id="CAD6190015.1"/>
    </source>
</evidence>
<evidence type="ECO:0000313" key="2">
    <source>
        <dbReference type="Proteomes" id="UP000835052"/>
    </source>
</evidence>
<name>A0A8S1H3B8_9PELO</name>
<sequence length="325" mass="37372">MFLWPPADVSFVNNVIFRWSPVVVHSVMIFCARTAEVDWKIPEIDLSGTFDEEVARMMFLTYRGTLPLFTIWLSFEDIKYIAMQAQITDWTWKRTEGPSICIYPWPWERLSSKPGAASEKGQFLKYNPKTKKLYGTEDYVEISFRQLLEKYKDPYKDIALYAAIFESAHVPVNTENGKMTVRTRDFINNFSSRISEMPPKFTDELLKCVRANAGPTIPLAFAGNMLFYVTIEAETKQDFTFYQGLTSSRSFALRDVANLLNCSLAKVKALAEDFPPCYHHEYVFPFSAMDTLIGIVDDPSIKNDAKKYQELIRSVGYIYTPSDIS</sequence>
<dbReference type="AlphaFoldDB" id="A0A8S1H3B8"/>
<accession>A0A8S1H3B8</accession>
<gene>
    <name evidence="1" type="ORF">CAUJ_LOCUS5934</name>
</gene>
<organism evidence="1 2">
    <name type="scientific">Caenorhabditis auriculariae</name>
    <dbReference type="NCBI Taxonomy" id="2777116"/>
    <lineage>
        <taxon>Eukaryota</taxon>
        <taxon>Metazoa</taxon>
        <taxon>Ecdysozoa</taxon>
        <taxon>Nematoda</taxon>
        <taxon>Chromadorea</taxon>
        <taxon>Rhabditida</taxon>
        <taxon>Rhabditina</taxon>
        <taxon>Rhabditomorpha</taxon>
        <taxon>Rhabditoidea</taxon>
        <taxon>Rhabditidae</taxon>
        <taxon>Peloderinae</taxon>
        <taxon>Caenorhabditis</taxon>
    </lineage>
</organism>
<protein>
    <submittedName>
        <fullName evidence="1">Uncharacterized protein</fullName>
    </submittedName>
</protein>
<keyword evidence="2" id="KW-1185">Reference proteome</keyword>